<comment type="subcellular location">
    <subcellularLocation>
        <location evidence="1">Secreted</location>
    </subcellularLocation>
</comment>
<evidence type="ECO:0000256" key="3">
    <source>
        <dbReference type="ARBA" id="ARBA00022525"/>
    </source>
</evidence>
<evidence type="ECO:0000256" key="7">
    <source>
        <dbReference type="SAM" id="SignalP"/>
    </source>
</evidence>
<keyword evidence="9" id="KW-1185">Reference proteome</keyword>
<keyword evidence="6" id="KW-0527">Neuropeptide</keyword>
<gene>
    <name evidence="8" type="ORF">QR680_005435</name>
</gene>
<evidence type="ECO:0000256" key="5">
    <source>
        <dbReference type="ARBA" id="ARBA00022815"/>
    </source>
</evidence>
<dbReference type="AlphaFoldDB" id="A0AA39LVN9"/>
<reference evidence="8" key="1">
    <citation type="submission" date="2023-06" db="EMBL/GenBank/DDBJ databases">
        <title>Genomic analysis of the entomopathogenic nematode Steinernema hermaphroditum.</title>
        <authorList>
            <person name="Schwarz E.M."/>
            <person name="Heppert J.K."/>
            <person name="Baniya A."/>
            <person name="Schwartz H.T."/>
            <person name="Tan C.-H."/>
            <person name="Antoshechkin I."/>
            <person name="Sternberg P.W."/>
            <person name="Goodrich-Blair H."/>
            <person name="Dillman A.R."/>
        </authorList>
    </citation>
    <scope>NUCLEOTIDE SEQUENCE</scope>
    <source>
        <strain evidence="8">PS9179</strain>
        <tissue evidence="8">Whole animal</tissue>
    </source>
</reference>
<evidence type="ECO:0000313" key="8">
    <source>
        <dbReference type="EMBL" id="KAK0411019.1"/>
    </source>
</evidence>
<keyword evidence="5" id="KW-0027">Amidation</keyword>
<comment type="caution">
    <text evidence="8">The sequence shown here is derived from an EMBL/GenBank/DDBJ whole genome shotgun (WGS) entry which is preliminary data.</text>
</comment>
<organism evidence="8 9">
    <name type="scientific">Steinernema hermaphroditum</name>
    <dbReference type="NCBI Taxonomy" id="289476"/>
    <lineage>
        <taxon>Eukaryota</taxon>
        <taxon>Metazoa</taxon>
        <taxon>Ecdysozoa</taxon>
        <taxon>Nematoda</taxon>
        <taxon>Chromadorea</taxon>
        <taxon>Rhabditida</taxon>
        <taxon>Tylenchina</taxon>
        <taxon>Panagrolaimomorpha</taxon>
        <taxon>Strongyloidoidea</taxon>
        <taxon>Steinernematidae</taxon>
        <taxon>Steinernema</taxon>
    </lineage>
</organism>
<comment type="similarity">
    <text evidence="2">Belongs to the FARP (FMRFamide related peptide) family.</text>
</comment>
<evidence type="ECO:0000256" key="6">
    <source>
        <dbReference type="ARBA" id="ARBA00023320"/>
    </source>
</evidence>
<sequence length="179" mass="20668">MGSCPRRLSDRRMRPLCLALTVTFVAVASSFKPVQRAPSPLEESLFCETFPKHPACEAQVGQQMEKRKSAYMRFGRSDGGVEMEKRKSAYMRFGKRSNDEEEFGVEEPMVKRKSAYMRFGKRKSAYMRFGKREDGFGDAATMEKRKSAYMRFGKRGDDVEAAVPFEMEKRKSAYMRFGR</sequence>
<dbReference type="GO" id="GO:0005576">
    <property type="term" value="C:extracellular region"/>
    <property type="evidence" value="ECO:0007669"/>
    <property type="project" value="UniProtKB-SubCell"/>
</dbReference>
<dbReference type="GO" id="GO:0007218">
    <property type="term" value="P:neuropeptide signaling pathway"/>
    <property type="evidence" value="ECO:0007669"/>
    <property type="project" value="UniProtKB-KW"/>
</dbReference>
<evidence type="ECO:0000256" key="1">
    <source>
        <dbReference type="ARBA" id="ARBA00004613"/>
    </source>
</evidence>
<feature type="chain" id="PRO_5041311941" evidence="7">
    <location>
        <begin position="31"/>
        <end position="179"/>
    </location>
</feature>
<keyword evidence="3" id="KW-0964">Secreted</keyword>
<proteinExistence type="inferred from homology"/>
<dbReference type="InterPro" id="IPR002544">
    <property type="entry name" value="FMRFamid-related_peptide-like"/>
</dbReference>
<dbReference type="Proteomes" id="UP001175271">
    <property type="component" value="Unassembled WGS sequence"/>
</dbReference>
<feature type="signal peptide" evidence="7">
    <location>
        <begin position="1"/>
        <end position="30"/>
    </location>
</feature>
<accession>A0AA39LVN9</accession>
<dbReference type="PANTHER" id="PTHR20986:SF14">
    <property type="entry name" value="FMRFAMIDE-LIKE NEUROPEPTIDES 6"/>
    <property type="match status" value="1"/>
</dbReference>
<dbReference type="PANTHER" id="PTHR20986">
    <property type="entry name" value="FMRFAMIDE-RELATED PEPTIDES"/>
    <property type="match status" value="1"/>
</dbReference>
<dbReference type="Pfam" id="PF01581">
    <property type="entry name" value="FARP"/>
    <property type="match status" value="5"/>
</dbReference>
<keyword evidence="7" id="KW-0732">Signal</keyword>
<dbReference type="InterPro" id="IPR051041">
    <property type="entry name" value="FMRFamide-related_np"/>
</dbReference>
<keyword evidence="4" id="KW-0165">Cleavage on pair of basic residues</keyword>
<evidence type="ECO:0000256" key="4">
    <source>
        <dbReference type="ARBA" id="ARBA00022685"/>
    </source>
</evidence>
<name>A0AA39LVN9_9BILA</name>
<dbReference type="EMBL" id="JAUCMV010000003">
    <property type="protein sequence ID" value="KAK0411019.1"/>
    <property type="molecule type" value="Genomic_DNA"/>
</dbReference>
<evidence type="ECO:0000256" key="2">
    <source>
        <dbReference type="ARBA" id="ARBA00006356"/>
    </source>
</evidence>
<evidence type="ECO:0000313" key="9">
    <source>
        <dbReference type="Proteomes" id="UP001175271"/>
    </source>
</evidence>
<protein>
    <submittedName>
        <fullName evidence="8">Uncharacterized protein</fullName>
    </submittedName>
</protein>